<organism evidence="2 3">
    <name type="scientific">Bacillus paralicheniformis</name>
    <dbReference type="NCBI Taxonomy" id="1648923"/>
    <lineage>
        <taxon>Bacteria</taxon>
        <taxon>Bacillati</taxon>
        <taxon>Bacillota</taxon>
        <taxon>Bacilli</taxon>
        <taxon>Bacillales</taxon>
        <taxon>Bacillaceae</taxon>
        <taxon>Bacillus</taxon>
    </lineage>
</organism>
<sequence>MDVFDQLTSTDIFVLNKQKNNYIGRPFYLNYEKIGILTCDAWKQNVKGIAQGSFLLAFYENEKSVQEALLLRVLNPIKLPTDNDIVSSMVEYYKDDLATSGVNNSLDQFTRFEFSFSGIECRILGTFYRDEDGRTCFGADVENFFAPNNYSVFKPTSEILEAIINFKSDGYLSKNETDVKFGKVRYSSSARYQQYEDDVPVYVTSQDFLGKRTALFGMTRTGKSNTVKKIIEATVELSNKAPHSLETFIAQDPFTDNGLPQYPVGQIIFDINGEYANLNMQDEGTAIYEKFKKDVVRYSVLEKPEFKVLKVNFFNEVKSGFELIKAGLIEETSDYVRNFTSVELMDNEEITNLDRSGKTRAERVLAAYLCCLSAAGFEPSDTMRKIKFQGHVELNKLVKEDGSIDPSKGITIEQAKQWFTTIWREYSSNEFFDDYKKKKGHEWADDDLKAMLVMLTRFKETQKQPSLSGFIKLRSMRDLHTNQQEEAFESNILNCLRKGKIVIVDLSQGHPDIQRLYSERLCQKVFQDSMRRFIENKPNNFIQFYFEEAHNLFPKKENKDLSQIYNRIAKEGAKLNLALVYATQEVSSISSNILKNTQNWFIAHLNNKDEIQELRKYYDFEDFSDALVRFSASNDKGFVRVKTYSSSFVVPVQIDRFSAEGK</sequence>
<comment type="caution">
    <text evidence="2">The sequence shown here is derived from an EMBL/GenBank/DDBJ whole genome shotgun (WGS) entry which is preliminary data.</text>
</comment>
<dbReference type="InterPro" id="IPR027417">
    <property type="entry name" value="P-loop_NTPase"/>
</dbReference>
<gene>
    <name evidence="2" type="ORF">PVN32_06825</name>
</gene>
<dbReference type="Proteomes" id="UP001216709">
    <property type="component" value="Unassembled WGS sequence"/>
</dbReference>
<dbReference type="PANTHER" id="PTHR42957">
    <property type="entry name" value="HELICASE MJ1565-RELATED"/>
    <property type="match status" value="1"/>
</dbReference>
<name>A0AAW6K7R4_9BACI</name>
<dbReference type="Pfam" id="PF01935">
    <property type="entry name" value="DUF87"/>
    <property type="match status" value="1"/>
</dbReference>
<dbReference type="SUPFAM" id="SSF52540">
    <property type="entry name" value="P-loop containing nucleoside triphosphate hydrolases"/>
    <property type="match status" value="1"/>
</dbReference>
<evidence type="ECO:0000313" key="3">
    <source>
        <dbReference type="Proteomes" id="UP001216709"/>
    </source>
</evidence>
<dbReference type="InterPro" id="IPR002789">
    <property type="entry name" value="HerA_central"/>
</dbReference>
<dbReference type="RefSeq" id="WP_145608044.1">
    <property type="nucleotide sequence ID" value="NZ_CP158382.1"/>
</dbReference>
<proteinExistence type="predicted"/>
<dbReference type="Gene3D" id="3.40.50.300">
    <property type="entry name" value="P-loop containing nucleotide triphosphate hydrolases"/>
    <property type="match status" value="2"/>
</dbReference>
<feature type="domain" description="Helicase HerA central" evidence="1">
    <location>
        <begin position="196"/>
        <end position="525"/>
    </location>
</feature>
<dbReference type="PANTHER" id="PTHR42957:SF1">
    <property type="entry name" value="HELICASE MJ1565-RELATED"/>
    <property type="match status" value="1"/>
</dbReference>
<accession>A0AAW6K7R4</accession>
<dbReference type="InterPro" id="IPR008571">
    <property type="entry name" value="HerA-like"/>
</dbReference>
<evidence type="ECO:0000313" key="2">
    <source>
        <dbReference type="EMBL" id="MDE1451889.1"/>
    </source>
</evidence>
<evidence type="ECO:0000259" key="1">
    <source>
        <dbReference type="Pfam" id="PF01935"/>
    </source>
</evidence>
<dbReference type="EMBL" id="JARAFO010000010">
    <property type="protein sequence ID" value="MDE1451889.1"/>
    <property type="molecule type" value="Genomic_DNA"/>
</dbReference>
<dbReference type="AlphaFoldDB" id="A0AAW6K7R4"/>
<reference evidence="2" key="1">
    <citation type="submission" date="2022-12" db="EMBL/GenBank/DDBJ databases">
        <title>Draft Genome Sequences of Bacillus licheniformis and Bacillus paralicheniformis strains isolated from Irish skim milk powders.</title>
        <authorList>
            <person name="Lourenco A."/>
            <person name="Li F."/>
            <person name="Geraldine D."/>
            <person name="Tobin J.T."/>
            <person name="Butler F."/>
            <person name="Jordan K."/>
            <person name="Obrien T."/>
        </authorList>
    </citation>
    <scope>NUCLEOTIDE SEQUENCE</scope>
    <source>
        <strain evidence="2">3370</strain>
    </source>
</reference>
<protein>
    <submittedName>
        <fullName evidence="2">DUF87 domain-containing protein</fullName>
    </submittedName>
</protein>